<dbReference type="EMBL" id="JAPEVG010000018">
    <property type="protein sequence ID" value="KAJ8496050.1"/>
    <property type="molecule type" value="Genomic_DNA"/>
</dbReference>
<protein>
    <recommendedName>
        <fullName evidence="3">BTB domain-containing protein</fullName>
    </recommendedName>
</protein>
<gene>
    <name evidence="1" type="ORF">ONZ51_g1360</name>
</gene>
<evidence type="ECO:0000313" key="1">
    <source>
        <dbReference type="EMBL" id="KAJ8496050.1"/>
    </source>
</evidence>
<sequence>MTVSEIENSPCDCEAATYTIGDDSTKLPLIPFNKPFVNIVLRSSDGIEFHTLQSYLADASHVFADMFVVVEERAAQHHRNPNAAKEVDMQETADVIQALVSISHPFLPPPTFASFDIALEPFLRNEPLRVYAYVARLGPGEPASHLVKEAARACLRVPNLLQVDVPELDGIDMRTYRCLLIYRQRCISELTSSLKTIVWGPLRDLFGPEWMSKMNSGTCHQFPPTWDLSNDATRLYALRTWEGLTTDSYFRRYYGSIEELEAALRVAAACPPCAAVAFKELPSFRDALFKVVDGLVSQVEF</sequence>
<proteinExistence type="predicted"/>
<dbReference type="AlphaFoldDB" id="A0AAD7XEX8"/>
<dbReference type="Proteomes" id="UP001215151">
    <property type="component" value="Unassembled WGS sequence"/>
</dbReference>
<organism evidence="1 2">
    <name type="scientific">Trametes cubensis</name>
    <dbReference type="NCBI Taxonomy" id="1111947"/>
    <lineage>
        <taxon>Eukaryota</taxon>
        <taxon>Fungi</taxon>
        <taxon>Dikarya</taxon>
        <taxon>Basidiomycota</taxon>
        <taxon>Agaricomycotina</taxon>
        <taxon>Agaricomycetes</taxon>
        <taxon>Polyporales</taxon>
        <taxon>Polyporaceae</taxon>
        <taxon>Trametes</taxon>
    </lineage>
</organism>
<evidence type="ECO:0000313" key="2">
    <source>
        <dbReference type="Proteomes" id="UP001215151"/>
    </source>
</evidence>
<reference evidence="1" key="1">
    <citation type="submission" date="2022-11" db="EMBL/GenBank/DDBJ databases">
        <title>Genome Sequence of Cubamyces cubensis.</title>
        <authorList>
            <person name="Buettner E."/>
        </authorList>
    </citation>
    <scope>NUCLEOTIDE SEQUENCE</scope>
    <source>
        <strain evidence="1">MPL-01</strain>
    </source>
</reference>
<evidence type="ECO:0008006" key="3">
    <source>
        <dbReference type="Google" id="ProtNLM"/>
    </source>
</evidence>
<keyword evidence="2" id="KW-1185">Reference proteome</keyword>
<comment type="caution">
    <text evidence="1">The sequence shown here is derived from an EMBL/GenBank/DDBJ whole genome shotgun (WGS) entry which is preliminary data.</text>
</comment>
<name>A0AAD7XEX8_9APHY</name>
<accession>A0AAD7XEX8</accession>